<dbReference type="PROSITE" id="PS50905">
    <property type="entry name" value="FERRITIN_LIKE"/>
    <property type="match status" value="1"/>
</dbReference>
<dbReference type="InterPro" id="IPR008331">
    <property type="entry name" value="Ferritin_DPS_dom"/>
</dbReference>
<dbReference type="SUPFAM" id="SSF47240">
    <property type="entry name" value="Ferritin-like"/>
    <property type="match status" value="1"/>
</dbReference>
<dbReference type="PANTHER" id="PTHR30295">
    <property type="entry name" value="BACTERIOFERRITIN"/>
    <property type="match status" value="1"/>
</dbReference>
<dbReference type="GO" id="GO:0006879">
    <property type="term" value="P:intracellular iron ion homeostasis"/>
    <property type="evidence" value="ECO:0007669"/>
    <property type="project" value="UniProtKB-KW"/>
</dbReference>
<dbReference type="CDD" id="cd00657">
    <property type="entry name" value="Ferritin_like"/>
    <property type="match status" value="1"/>
</dbReference>
<dbReference type="EMBL" id="NTYW01000032">
    <property type="protein sequence ID" value="PES34135.1"/>
    <property type="molecule type" value="Genomic_DNA"/>
</dbReference>
<evidence type="ECO:0000313" key="8">
    <source>
        <dbReference type="EMBL" id="QJX78354.1"/>
    </source>
</evidence>
<keyword evidence="1" id="KW-0409">Iron storage</keyword>
<evidence type="ECO:0000313" key="9">
    <source>
        <dbReference type="EMBL" id="RDZ16312.1"/>
    </source>
</evidence>
<name>A0A109FSF1_PRIMG</name>
<reference evidence="5" key="5">
    <citation type="journal article" date="2024" name="Appl Microbiol">
        <title>Effect of kuratsuki Bacillus and Priestia on Taste of Sake.</title>
        <authorList>
            <person name="Kobayashi K."/>
            <person name="Nishida H."/>
        </authorList>
    </citation>
    <scope>NUCLEOTIDE SEQUENCE</scope>
    <source>
        <strain evidence="5">B-12</strain>
    </source>
</reference>
<dbReference type="GO" id="GO:0004322">
    <property type="term" value="F:ferroxidase activity"/>
    <property type="evidence" value="ECO:0007669"/>
    <property type="project" value="TreeGrafter"/>
</dbReference>
<dbReference type="Gene3D" id="1.20.1260.10">
    <property type="match status" value="1"/>
</dbReference>
<reference evidence="9 11" key="2">
    <citation type="journal article" date="2018" name="Appl. Environ. Microbiol.">
        <title>Antimicrobial susceptibility testing and tentative epidemiological cut-off values of five Bacillus species relevant for use as animal feed additives or for plant protection.</title>
        <authorList>
            <person name="Agerso Y."/>
            <person name="Stuer-Lauridsen B."/>
            <person name="Bjerre K."/>
            <person name="Jensen M.G."/>
            <person name="Johansen E."/>
            <person name="Bennedsen M."/>
            <person name="Brockmann E."/>
            <person name="Nielsen B."/>
        </authorList>
    </citation>
    <scope>NUCLEOTIDE SEQUENCE [LARGE SCALE GENOMIC DNA]</scope>
    <source>
        <strain evidence="9 11">CHCC20162</strain>
    </source>
</reference>
<evidence type="ECO:0000313" key="10">
    <source>
        <dbReference type="Proteomes" id="UP000220341"/>
    </source>
</evidence>
<dbReference type="GeneID" id="93641895"/>
<accession>A0A109FSF1</accession>
<feature type="domain" description="Ferritin-like diiron" evidence="4">
    <location>
        <begin position="2"/>
        <end position="144"/>
    </location>
</feature>
<dbReference type="RefSeq" id="WP_013056263.1">
    <property type="nucleotide sequence ID" value="NZ_AZUJ01000001.1"/>
</dbReference>
<dbReference type="Proteomes" id="UP000256519">
    <property type="component" value="Unassembled WGS sequence"/>
</dbReference>
<dbReference type="GO" id="GO:0008199">
    <property type="term" value="F:ferric iron binding"/>
    <property type="evidence" value="ECO:0007669"/>
    <property type="project" value="InterPro"/>
</dbReference>
<dbReference type="Proteomes" id="UP000220341">
    <property type="component" value="Unassembled WGS sequence"/>
</dbReference>
<evidence type="ECO:0000313" key="5">
    <source>
        <dbReference type="EMBL" id="GMG73073.1"/>
    </source>
</evidence>
<feature type="coiled-coil region" evidence="3">
    <location>
        <begin position="84"/>
        <end position="137"/>
    </location>
</feature>
<reference evidence="6 13" key="4">
    <citation type="submission" date="2023-02" db="EMBL/GenBank/DDBJ databases">
        <authorList>
            <person name="Olszewska D."/>
        </authorList>
    </citation>
    <scope>NUCLEOTIDE SEQUENCE [LARGE SCALE GENOMIC DNA]</scope>
    <source>
        <strain evidence="6 13">FDU301</strain>
    </source>
</reference>
<proteinExistence type="predicted"/>
<dbReference type="Proteomes" id="UP000501076">
    <property type="component" value="Chromosome"/>
</dbReference>
<evidence type="ECO:0000256" key="2">
    <source>
        <dbReference type="ARBA" id="ARBA00023004"/>
    </source>
</evidence>
<dbReference type="InterPro" id="IPR009040">
    <property type="entry name" value="Ferritin-like_diiron"/>
</dbReference>
<dbReference type="Proteomes" id="UP001165240">
    <property type="component" value="Unassembled WGS sequence"/>
</dbReference>
<evidence type="ECO:0000313" key="12">
    <source>
        <dbReference type="Proteomes" id="UP000501076"/>
    </source>
</evidence>
<evidence type="ECO:0000313" key="13">
    <source>
        <dbReference type="Proteomes" id="UP001213771"/>
    </source>
</evidence>
<dbReference type="InterPro" id="IPR009078">
    <property type="entry name" value="Ferritin-like_SF"/>
</dbReference>
<evidence type="ECO:0000313" key="11">
    <source>
        <dbReference type="Proteomes" id="UP000256519"/>
    </source>
</evidence>
<accession>A0A0L1M6S2</accession>
<dbReference type="Proteomes" id="UP001213771">
    <property type="component" value="Unassembled WGS sequence"/>
</dbReference>
<organism evidence="7 10">
    <name type="scientific">Priestia megaterium</name>
    <name type="common">Bacillus megaterium</name>
    <dbReference type="NCBI Taxonomy" id="1404"/>
    <lineage>
        <taxon>Bacteria</taxon>
        <taxon>Bacillati</taxon>
        <taxon>Bacillota</taxon>
        <taxon>Bacilli</taxon>
        <taxon>Bacillales</taxon>
        <taxon>Bacillaceae</taxon>
        <taxon>Priestia</taxon>
    </lineage>
</organism>
<dbReference type="EMBL" id="JARAOX010000169">
    <property type="protein sequence ID" value="MDD9783388.1"/>
    <property type="molecule type" value="Genomic_DNA"/>
</dbReference>
<sequence length="144" mass="16541">MEEKMRQLIEGLNTDLAGEYSAVIQYTYYASTVTGLEYQILKPFFEGEIPDEQGHALYLSEKIKNLGGEPTTKPAEVKHVSNVTEMLKEASKAEKETIQRYEERKKQAEELGLTELVVKLEDMIADETNHMEEMERLLKDPRLS</sequence>
<evidence type="ECO:0000256" key="3">
    <source>
        <dbReference type="SAM" id="Coils"/>
    </source>
</evidence>
<evidence type="ECO:0000313" key="7">
    <source>
        <dbReference type="EMBL" id="PES34135.1"/>
    </source>
</evidence>
<dbReference type="EMBL" id="PQWM01000007">
    <property type="protein sequence ID" value="RDZ16312.1"/>
    <property type="molecule type" value="Genomic_DNA"/>
</dbReference>
<reference evidence="7 10" key="1">
    <citation type="submission" date="2017-09" db="EMBL/GenBank/DDBJ databases">
        <title>Large-scale bioinformatics analysis of Bacillus genomes uncovers conserved roles of natural products in bacterial physiology.</title>
        <authorList>
            <consortium name="Agbiome Team Llc"/>
            <person name="Bleich R.M."/>
            <person name="Kirk G.J."/>
            <person name="Santa Maria K.C."/>
            <person name="Allen S.E."/>
            <person name="Farag S."/>
            <person name="Shank E.A."/>
            <person name="Bowers A."/>
        </authorList>
    </citation>
    <scope>NUCLEOTIDE SEQUENCE [LARGE SCALE GENOMIC DNA]</scope>
    <source>
        <strain evidence="7 10">AFS003013</strain>
    </source>
</reference>
<keyword evidence="3" id="KW-0175">Coiled coil</keyword>
<evidence type="ECO:0000313" key="6">
    <source>
        <dbReference type="EMBL" id="MDD9783388.1"/>
    </source>
</evidence>
<dbReference type="PANTHER" id="PTHR30295:SF0">
    <property type="entry name" value="BACTERIOFERRITIN"/>
    <property type="match status" value="1"/>
</dbReference>
<reference evidence="8 12" key="3">
    <citation type="submission" date="2019-10" db="EMBL/GenBank/DDBJ databases">
        <title>Complete genome sequences for adaption low water activity.</title>
        <authorList>
            <person name="Zhao L."/>
            <person name="Zhong J."/>
        </authorList>
    </citation>
    <scope>NUCLEOTIDE SEQUENCE [LARGE SCALE GENOMIC DNA]</scope>
    <source>
        <strain evidence="8 12">FDU301</strain>
    </source>
</reference>
<keyword evidence="2" id="KW-0408">Iron</keyword>
<dbReference type="EMBL" id="CP045272">
    <property type="protein sequence ID" value="QJX78354.1"/>
    <property type="molecule type" value="Genomic_DNA"/>
</dbReference>
<dbReference type="EMBL" id="BSYK01000001">
    <property type="protein sequence ID" value="GMG73073.1"/>
    <property type="molecule type" value="Genomic_DNA"/>
</dbReference>
<dbReference type="AlphaFoldDB" id="A0A109FSF1"/>
<evidence type="ECO:0000256" key="1">
    <source>
        <dbReference type="ARBA" id="ARBA00022434"/>
    </source>
</evidence>
<dbReference type="GO" id="GO:0020037">
    <property type="term" value="F:heme binding"/>
    <property type="evidence" value="ECO:0007669"/>
    <property type="project" value="TreeGrafter"/>
</dbReference>
<dbReference type="GO" id="GO:0005829">
    <property type="term" value="C:cytosol"/>
    <property type="evidence" value="ECO:0007669"/>
    <property type="project" value="TreeGrafter"/>
</dbReference>
<protein>
    <submittedName>
        <fullName evidence="7">Bacterioferritin</fullName>
    </submittedName>
    <submittedName>
        <fullName evidence="5">Ferritin-like domain-containing protein</fullName>
    </submittedName>
</protein>
<dbReference type="InterPro" id="IPR012347">
    <property type="entry name" value="Ferritin-like"/>
</dbReference>
<dbReference type="Pfam" id="PF00210">
    <property type="entry name" value="Ferritin"/>
    <property type="match status" value="1"/>
</dbReference>
<evidence type="ECO:0000259" key="4">
    <source>
        <dbReference type="PROSITE" id="PS50905"/>
    </source>
</evidence>
<gene>
    <name evidence="9" type="ORF">C3744_07265</name>
    <name evidence="7" type="ORF">CN497_21325</name>
    <name evidence="8" type="ORF">FDZ14_20040</name>
    <name evidence="6" type="ORF">PVE99_13450</name>
    <name evidence="5" type="ORF">ShirakiTB12_15410</name>
</gene>